<dbReference type="PANTHER" id="PTHR11702">
    <property type="entry name" value="DEVELOPMENTALLY REGULATED GTP-BINDING PROTEIN-RELATED"/>
    <property type="match status" value="1"/>
</dbReference>
<gene>
    <name evidence="8" type="primary">obg</name>
    <name evidence="11" type="ORF">CPU2_396</name>
</gene>
<dbReference type="Pfam" id="PF01018">
    <property type="entry name" value="GTP1_OBG"/>
    <property type="match status" value="1"/>
</dbReference>
<evidence type="ECO:0000256" key="2">
    <source>
        <dbReference type="ARBA" id="ARBA00022490"/>
    </source>
</evidence>
<dbReference type="FunFam" id="2.70.210.12:FF:000001">
    <property type="entry name" value="GTPase Obg"/>
    <property type="match status" value="1"/>
</dbReference>
<keyword evidence="7 8" id="KW-0342">GTP-binding</keyword>
<evidence type="ECO:0000259" key="9">
    <source>
        <dbReference type="PROSITE" id="PS51710"/>
    </source>
</evidence>
<comment type="subcellular location">
    <subcellularLocation>
        <location evidence="8">Cytoplasm</location>
    </subcellularLocation>
</comment>
<keyword evidence="5 8" id="KW-0378">Hydrolase</keyword>
<dbReference type="PROSITE" id="PS51710">
    <property type="entry name" value="G_OBG"/>
    <property type="match status" value="1"/>
</dbReference>
<dbReference type="InterPro" id="IPR006169">
    <property type="entry name" value="GTP1_OBG_dom"/>
</dbReference>
<dbReference type="SUPFAM" id="SSF52540">
    <property type="entry name" value="P-loop containing nucleoside triphosphate hydrolases"/>
    <property type="match status" value="1"/>
</dbReference>
<feature type="domain" description="Obg" evidence="10">
    <location>
        <begin position="3"/>
        <end position="160"/>
    </location>
</feature>
<dbReference type="GO" id="GO:0005525">
    <property type="term" value="F:GTP binding"/>
    <property type="evidence" value="ECO:0007669"/>
    <property type="project" value="UniProtKB-UniRule"/>
</dbReference>
<comment type="subunit">
    <text evidence="8">Monomer.</text>
</comment>
<evidence type="ECO:0000256" key="8">
    <source>
        <dbReference type="HAMAP-Rule" id="MF_01454"/>
    </source>
</evidence>
<sequence>MKNNFIDFIKIYCKSGDGGKGCIHFHKKKYIKKGIPDGGSGGQGGNIIIRGNSNIHTFIHLKYNKHWIAGSGNSGKKNNITGKSGKNLLIEVPIGTIIKNINDTILVEIIKNDQKKILFKGGKGGKGNVFFKNSKYRSPFYAQSGIKTTGNWISLELKILADVGLIGFPNSGKSTLLSIITKAKPKIGNFPFTTKIPNLGIVKMNYDTFLVADIPGIIEKASQGKGLGFTFLRHIERNLVLLFLISSEKKNNKMEYFILLNELKQFNRKLLNKKRLLVISKSDLIDNEIKKNIKNFFLKLGENIIFISSFTKEGISQLKNKLWYLIQELRVK</sequence>
<evidence type="ECO:0000313" key="11">
    <source>
        <dbReference type="EMBL" id="BBA17888.1"/>
    </source>
</evidence>
<dbReference type="Pfam" id="PF01926">
    <property type="entry name" value="MMR_HSR1"/>
    <property type="match status" value="1"/>
</dbReference>
<keyword evidence="4 8" id="KW-0547">Nucleotide-binding</keyword>
<accession>A0AAD1FRF6</accession>
<organism evidence="11 12">
    <name type="scientific">Blattabacterium punctulatus CPU2</name>
    <dbReference type="NCBI Taxonomy" id="1457032"/>
    <lineage>
        <taxon>Bacteria</taxon>
        <taxon>Pseudomonadati</taxon>
        <taxon>Bacteroidota</taxon>
        <taxon>Flavobacteriia</taxon>
        <taxon>Flavobacteriales</taxon>
        <taxon>Blattabacteriaceae</taxon>
        <taxon>Blattabacterium</taxon>
    </lineage>
</organism>
<dbReference type="PRINTS" id="PR00326">
    <property type="entry name" value="GTP1OBG"/>
</dbReference>
<dbReference type="GO" id="GO:0042254">
    <property type="term" value="P:ribosome biogenesis"/>
    <property type="evidence" value="ECO:0007669"/>
    <property type="project" value="UniProtKB-UniRule"/>
</dbReference>
<comment type="similarity">
    <text evidence="1 8">Belongs to the TRAFAC class OBG-HflX-like GTPase superfamily. OBG GTPase family.</text>
</comment>
<dbReference type="InterPro" id="IPR014100">
    <property type="entry name" value="GTP-bd_Obg/CgtA"/>
</dbReference>
<feature type="binding site" evidence="8">
    <location>
        <begin position="308"/>
        <end position="310"/>
    </location>
    <ligand>
        <name>GTP</name>
        <dbReference type="ChEBI" id="CHEBI:37565"/>
    </ligand>
</feature>
<dbReference type="GO" id="GO:0003924">
    <property type="term" value="F:GTPase activity"/>
    <property type="evidence" value="ECO:0007669"/>
    <property type="project" value="UniProtKB-UniRule"/>
</dbReference>
<evidence type="ECO:0000256" key="7">
    <source>
        <dbReference type="ARBA" id="ARBA00023134"/>
    </source>
</evidence>
<dbReference type="InterPro" id="IPR006073">
    <property type="entry name" value="GTP-bd"/>
</dbReference>
<evidence type="ECO:0000256" key="5">
    <source>
        <dbReference type="ARBA" id="ARBA00022801"/>
    </source>
</evidence>
<dbReference type="EC" id="3.6.5.-" evidence="8"/>
<feature type="binding site" evidence="8">
    <location>
        <begin position="192"/>
        <end position="196"/>
    </location>
    <ligand>
        <name>GTP</name>
        <dbReference type="ChEBI" id="CHEBI:37565"/>
    </ligand>
</feature>
<dbReference type="GO" id="GO:0000287">
    <property type="term" value="F:magnesium ion binding"/>
    <property type="evidence" value="ECO:0007669"/>
    <property type="project" value="InterPro"/>
</dbReference>
<dbReference type="SUPFAM" id="SSF82051">
    <property type="entry name" value="Obg GTP-binding protein N-terminal domain"/>
    <property type="match status" value="1"/>
</dbReference>
<proteinExistence type="inferred from homology"/>
<feature type="binding site" evidence="8">
    <location>
        <begin position="280"/>
        <end position="283"/>
    </location>
    <ligand>
        <name>GTP</name>
        <dbReference type="ChEBI" id="CHEBI:37565"/>
    </ligand>
</feature>
<protein>
    <recommendedName>
        <fullName evidence="8">GTPase Obg</fullName>
        <ecNumber evidence="8">3.6.5.-</ecNumber>
    </recommendedName>
    <alternativeName>
        <fullName evidence="8">GTP-binding protein Obg</fullName>
    </alternativeName>
</protein>
<dbReference type="PANTHER" id="PTHR11702:SF31">
    <property type="entry name" value="MITOCHONDRIAL RIBOSOME-ASSOCIATED GTPASE 2"/>
    <property type="match status" value="1"/>
</dbReference>
<dbReference type="AlphaFoldDB" id="A0AAD1FRF6"/>
<comment type="function">
    <text evidence="8">An essential GTPase which binds GTP, GDP and possibly (p)ppGpp with moderate affinity, with high nucleotide exchange rates and a fairly low GTP hydrolysis rate. Plays a role in control of the cell cycle, stress response, ribosome biogenesis and in those bacteria that undergo differentiation, in morphogenesis control.</text>
</comment>
<comment type="cofactor">
    <cofactor evidence="8">
        <name>Mg(2+)</name>
        <dbReference type="ChEBI" id="CHEBI:18420"/>
    </cofactor>
</comment>
<dbReference type="PROSITE" id="PS51883">
    <property type="entry name" value="OBG"/>
    <property type="match status" value="1"/>
</dbReference>
<dbReference type="NCBIfam" id="NF008956">
    <property type="entry name" value="PRK12299.1"/>
    <property type="match status" value="1"/>
</dbReference>
<evidence type="ECO:0000256" key="3">
    <source>
        <dbReference type="ARBA" id="ARBA00022723"/>
    </source>
</evidence>
<keyword evidence="3 8" id="KW-0479">Metal-binding</keyword>
<evidence type="ECO:0000259" key="10">
    <source>
        <dbReference type="PROSITE" id="PS51883"/>
    </source>
</evidence>
<dbReference type="EMBL" id="AP014610">
    <property type="protein sequence ID" value="BBA17888.1"/>
    <property type="molecule type" value="Genomic_DNA"/>
</dbReference>
<feature type="binding site" evidence="8">
    <location>
        <begin position="213"/>
        <end position="216"/>
    </location>
    <ligand>
        <name>GTP</name>
        <dbReference type="ChEBI" id="CHEBI:37565"/>
    </ligand>
</feature>
<keyword evidence="6 8" id="KW-0460">Magnesium</keyword>
<feature type="domain" description="OBG-type G" evidence="9">
    <location>
        <begin position="161"/>
        <end position="327"/>
    </location>
</feature>
<dbReference type="Proteomes" id="UP000262607">
    <property type="component" value="Chromosome"/>
</dbReference>
<evidence type="ECO:0000256" key="4">
    <source>
        <dbReference type="ARBA" id="ARBA00022741"/>
    </source>
</evidence>
<evidence type="ECO:0000313" key="12">
    <source>
        <dbReference type="Proteomes" id="UP000262607"/>
    </source>
</evidence>
<dbReference type="HAMAP" id="MF_01454">
    <property type="entry name" value="GTPase_Obg"/>
    <property type="match status" value="1"/>
</dbReference>
<dbReference type="InterPro" id="IPR031167">
    <property type="entry name" value="G_OBG"/>
</dbReference>
<name>A0AAD1FRF6_9FLAO</name>
<reference evidence="11 12" key="1">
    <citation type="submission" date="2014-06" db="EMBL/GenBank/DDBJ databases">
        <title>Genome sequence of the intracellular symbiont Blattabacterium cuenoti, strain CPU2 from the wood feeding cockroach Cryptocercus punctulatus.</title>
        <authorList>
            <person name="Kinjo Y."/>
            <person name="Ohkuma M."/>
            <person name="Tokuda G."/>
        </authorList>
    </citation>
    <scope>NUCLEOTIDE SEQUENCE [LARGE SCALE GENOMIC DNA]</scope>
    <source>
        <strain evidence="11 12">CPU2</strain>
    </source>
</reference>
<evidence type="ECO:0000256" key="1">
    <source>
        <dbReference type="ARBA" id="ARBA00007699"/>
    </source>
</evidence>
<dbReference type="GeneID" id="66556673"/>
<dbReference type="RefSeq" id="WP_110548635.1">
    <property type="nucleotide sequence ID" value="NZ_AP014610.1"/>
</dbReference>
<feature type="binding site" evidence="8">
    <location>
        <position position="174"/>
    </location>
    <ligand>
        <name>Mg(2+)</name>
        <dbReference type="ChEBI" id="CHEBI:18420"/>
    </ligand>
</feature>
<dbReference type="InterPro" id="IPR045086">
    <property type="entry name" value="OBG_GTPase"/>
</dbReference>
<dbReference type="InterPro" id="IPR036726">
    <property type="entry name" value="GTP1_OBG_dom_sf"/>
</dbReference>
<dbReference type="Gene3D" id="2.70.210.12">
    <property type="entry name" value="GTP1/OBG domain"/>
    <property type="match status" value="1"/>
</dbReference>
<dbReference type="Gene3D" id="3.40.50.300">
    <property type="entry name" value="P-loop containing nucleotide triphosphate hydrolases"/>
    <property type="match status" value="1"/>
</dbReference>
<dbReference type="CDD" id="cd01898">
    <property type="entry name" value="Obg"/>
    <property type="match status" value="1"/>
</dbReference>
<dbReference type="PIRSF" id="PIRSF002401">
    <property type="entry name" value="GTP_bd_Obg/CgtA"/>
    <property type="match status" value="1"/>
</dbReference>
<dbReference type="GO" id="GO:0005737">
    <property type="term" value="C:cytoplasm"/>
    <property type="evidence" value="ECO:0007669"/>
    <property type="project" value="UniProtKB-SubCell"/>
</dbReference>
<keyword evidence="2 8" id="KW-0963">Cytoplasm</keyword>
<dbReference type="GO" id="GO:0043022">
    <property type="term" value="F:ribosome binding"/>
    <property type="evidence" value="ECO:0007669"/>
    <property type="project" value="UniProtKB-ARBA"/>
</dbReference>
<feature type="binding site" evidence="8">
    <location>
        <position position="194"/>
    </location>
    <ligand>
        <name>Mg(2+)</name>
        <dbReference type="ChEBI" id="CHEBI:18420"/>
    </ligand>
</feature>
<dbReference type="InterPro" id="IPR027417">
    <property type="entry name" value="P-loop_NTPase"/>
</dbReference>
<evidence type="ECO:0000256" key="6">
    <source>
        <dbReference type="ARBA" id="ARBA00022842"/>
    </source>
</evidence>
<feature type="binding site" evidence="8">
    <location>
        <begin position="167"/>
        <end position="174"/>
    </location>
    <ligand>
        <name>GTP</name>
        <dbReference type="ChEBI" id="CHEBI:37565"/>
    </ligand>
</feature>
<dbReference type="NCBIfam" id="TIGR02729">
    <property type="entry name" value="Obg_CgtA"/>
    <property type="match status" value="1"/>
</dbReference>